<organism evidence="2 3">
    <name type="scientific">Mortierella isabellina</name>
    <name type="common">Filamentous fungus</name>
    <name type="synonym">Umbelopsis isabellina</name>
    <dbReference type="NCBI Taxonomy" id="91625"/>
    <lineage>
        <taxon>Eukaryota</taxon>
        <taxon>Fungi</taxon>
        <taxon>Fungi incertae sedis</taxon>
        <taxon>Mucoromycota</taxon>
        <taxon>Mucoromycotina</taxon>
        <taxon>Umbelopsidomycetes</taxon>
        <taxon>Umbelopsidales</taxon>
        <taxon>Umbelopsidaceae</taxon>
        <taxon>Umbelopsis</taxon>
    </lineage>
</organism>
<evidence type="ECO:0000313" key="2">
    <source>
        <dbReference type="EMBL" id="KAG2172430.1"/>
    </source>
</evidence>
<comment type="caution">
    <text evidence="2">The sequence shown here is derived from an EMBL/GenBank/DDBJ whole genome shotgun (WGS) entry which is preliminary data.</text>
</comment>
<proteinExistence type="predicted"/>
<dbReference type="EMBL" id="JAEPQZ010000017">
    <property type="protein sequence ID" value="KAG2172430.1"/>
    <property type="molecule type" value="Genomic_DNA"/>
</dbReference>
<feature type="region of interest" description="Disordered" evidence="1">
    <location>
        <begin position="305"/>
        <end position="335"/>
    </location>
</feature>
<name>A0A8H7U7Y9_MORIS</name>
<keyword evidence="3" id="KW-1185">Reference proteome</keyword>
<feature type="region of interest" description="Disordered" evidence="1">
    <location>
        <begin position="210"/>
        <end position="256"/>
    </location>
</feature>
<feature type="region of interest" description="Disordered" evidence="1">
    <location>
        <begin position="1"/>
        <end position="22"/>
    </location>
</feature>
<feature type="compositionally biased region" description="Basic and acidic residues" evidence="1">
    <location>
        <begin position="224"/>
        <end position="241"/>
    </location>
</feature>
<sequence>MTSNSLSASNTPESDYISSISSTPRIQRFQARLADAATSLRSLSQEEDDMFLEPCSPQSASSESTLDRMDHIVDDPILDNPFVTHTSFAKQAASKKRRSIKYTKAVEIEQTTEESPLANRRISRSRRSSTVSSLTSLDDVSANYSLFDEKIANAAAGTSIQKRSIRNLNGFGSVSRAKRRKLKTRNVVDPKLWAHSQDTNQASVRVDLDEDQSGSFTPGKQSAKSHDSTKRRIRGNKRDTTRVIIGNPAPHRVETRARLPKLHDHLDVKLERLRKQVSATELDLSSHSIVPDSLEEVLQSESLSIRSSSQRTLDSKDDDSPSSSVPFSSSETVFPASDLFSEDGRESAPPEMITQELSLGVEDATTTNFDDSPDKSTITSQPQVTCFSPTETLDNDTNDARHTSTLKEDLAVQKQMNRSPERNTEATTDSEVSHAEAIVDHNVIKNEVKQVDELGSFLQSPSTDSLEQTEAFIESDDNESVTSEESHHSTTNQSSYLRQLASSMSRFILG</sequence>
<reference evidence="2" key="1">
    <citation type="submission" date="2020-12" db="EMBL/GenBank/DDBJ databases">
        <title>Metabolic potential, ecology and presence of endohyphal bacteria is reflected in genomic diversity of Mucoromycotina.</title>
        <authorList>
            <person name="Muszewska A."/>
            <person name="Okrasinska A."/>
            <person name="Steczkiewicz K."/>
            <person name="Drgas O."/>
            <person name="Orlowska M."/>
            <person name="Perlinska-Lenart U."/>
            <person name="Aleksandrzak-Piekarczyk T."/>
            <person name="Szatraj K."/>
            <person name="Zielenkiewicz U."/>
            <person name="Pilsyk S."/>
            <person name="Malc E."/>
            <person name="Mieczkowski P."/>
            <person name="Kruszewska J.S."/>
            <person name="Biernat P."/>
            <person name="Pawlowska J."/>
        </authorList>
    </citation>
    <scope>NUCLEOTIDE SEQUENCE</scope>
    <source>
        <strain evidence="2">WA0000067209</strain>
    </source>
</reference>
<gene>
    <name evidence="2" type="ORF">INT43_004972</name>
</gene>
<dbReference type="OrthoDB" id="2415732at2759"/>
<evidence type="ECO:0000313" key="3">
    <source>
        <dbReference type="Proteomes" id="UP000654370"/>
    </source>
</evidence>
<accession>A0A8H7U7Y9</accession>
<dbReference type="AlphaFoldDB" id="A0A8H7U7Y9"/>
<dbReference type="Proteomes" id="UP000654370">
    <property type="component" value="Unassembled WGS sequence"/>
</dbReference>
<feature type="region of interest" description="Disordered" evidence="1">
    <location>
        <begin position="111"/>
        <end position="130"/>
    </location>
</feature>
<protein>
    <submittedName>
        <fullName evidence="2">Uncharacterized protein</fullName>
    </submittedName>
</protein>
<feature type="region of interest" description="Disordered" evidence="1">
    <location>
        <begin position="43"/>
        <end position="65"/>
    </location>
</feature>
<feature type="region of interest" description="Disordered" evidence="1">
    <location>
        <begin position="473"/>
        <end position="497"/>
    </location>
</feature>
<evidence type="ECO:0000256" key="1">
    <source>
        <dbReference type="SAM" id="MobiDB-lite"/>
    </source>
</evidence>
<feature type="compositionally biased region" description="Polar residues" evidence="1">
    <location>
        <begin position="213"/>
        <end position="222"/>
    </location>
</feature>
<feature type="compositionally biased region" description="Low complexity" evidence="1">
    <location>
        <begin position="321"/>
        <end position="330"/>
    </location>
</feature>